<keyword evidence="9" id="KW-1185">Reference proteome</keyword>
<dbReference type="GO" id="GO:0036038">
    <property type="term" value="C:MKS complex"/>
    <property type="evidence" value="ECO:0007669"/>
    <property type="project" value="TreeGrafter"/>
</dbReference>
<dbReference type="EMBL" id="JARQZJ010000040">
    <property type="protein sequence ID" value="KAK9877148.1"/>
    <property type="molecule type" value="Genomic_DNA"/>
</dbReference>
<proteinExistence type="inferred from homology"/>
<evidence type="ECO:0000256" key="3">
    <source>
        <dbReference type="ARBA" id="ARBA00022794"/>
    </source>
</evidence>
<comment type="subcellular location">
    <subcellularLocation>
        <location evidence="1">Cytoplasm</location>
        <location evidence="1">Cytoskeleton</location>
        <location evidence="1">Cilium basal body</location>
    </subcellularLocation>
</comment>
<dbReference type="Pfam" id="PF07162">
    <property type="entry name" value="B9-C2"/>
    <property type="match status" value="1"/>
</dbReference>
<keyword evidence="2" id="KW-0963">Cytoplasm</keyword>
<reference evidence="8 9" key="1">
    <citation type="submission" date="2023-03" db="EMBL/GenBank/DDBJ databases">
        <title>Genome insight into feeding habits of ladybird beetles.</title>
        <authorList>
            <person name="Li H.-S."/>
            <person name="Huang Y.-H."/>
            <person name="Pang H."/>
        </authorList>
    </citation>
    <scope>NUCLEOTIDE SEQUENCE [LARGE SCALE GENOMIC DNA]</scope>
    <source>
        <strain evidence="8">SYSU_2023b</strain>
        <tissue evidence="8">Whole body</tissue>
    </source>
</reference>
<dbReference type="PANTHER" id="PTHR12968">
    <property type="entry name" value="B9 DOMAIN-CONTAINING"/>
    <property type="match status" value="1"/>
</dbReference>
<evidence type="ECO:0000313" key="9">
    <source>
        <dbReference type="Proteomes" id="UP001431783"/>
    </source>
</evidence>
<evidence type="ECO:0000256" key="2">
    <source>
        <dbReference type="ARBA" id="ARBA00022490"/>
    </source>
</evidence>
<name>A0AAW1U3K5_9CUCU</name>
<evidence type="ECO:0000313" key="8">
    <source>
        <dbReference type="EMBL" id="KAK9877148.1"/>
    </source>
</evidence>
<comment type="caution">
    <text evidence="8">The sequence shown here is derived from an EMBL/GenBank/DDBJ whole genome shotgun (WGS) entry which is preliminary data.</text>
</comment>
<evidence type="ECO:0000256" key="4">
    <source>
        <dbReference type="ARBA" id="ARBA00023212"/>
    </source>
</evidence>
<accession>A0AAW1U3K5</accession>
<keyword evidence="5" id="KW-0966">Cell projection</keyword>
<dbReference type="AlphaFoldDB" id="A0AAW1U3K5"/>
<protein>
    <recommendedName>
        <fullName evidence="7">B9 domain-containing protein 2</fullName>
    </recommendedName>
</protein>
<keyword evidence="3" id="KW-0970">Cilium biogenesis/degradation</keyword>
<gene>
    <name evidence="8" type="ORF">WA026_016892</name>
</gene>
<dbReference type="GO" id="GO:0060271">
    <property type="term" value="P:cilium assembly"/>
    <property type="evidence" value="ECO:0007669"/>
    <property type="project" value="TreeGrafter"/>
</dbReference>
<evidence type="ECO:0000256" key="1">
    <source>
        <dbReference type="ARBA" id="ARBA00004120"/>
    </source>
</evidence>
<organism evidence="8 9">
    <name type="scientific">Henosepilachna vigintioctopunctata</name>
    <dbReference type="NCBI Taxonomy" id="420089"/>
    <lineage>
        <taxon>Eukaryota</taxon>
        <taxon>Metazoa</taxon>
        <taxon>Ecdysozoa</taxon>
        <taxon>Arthropoda</taxon>
        <taxon>Hexapoda</taxon>
        <taxon>Insecta</taxon>
        <taxon>Pterygota</taxon>
        <taxon>Neoptera</taxon>
        <taxon>Endopterygota</taxon>
        <taxon>Coleoptera</taxon>
        <taxon>Polyphaga</taxon>
        <taxon>Cucujiformia</taxon>
        <taxon>Coccinelloidea</taxon>
        <taxon>Coccinellidae</taxon>
        <taxon>Epilachninae</taxon>
        <taxon>Epilachnini</taxon>
        <taxon>Henosepilachna</taxon>
    </lineage>
</organism>
<sequence length="175" mass="20264">MAEVHIIGELSQSKDFGQQHLFCKWYLQIGNNWRLLSGKKEGQTQVSSNEFEDICKWSYPLDIHLATSGLQGWPKIYIQVFHLDWVGRSHLYGYGVVTIPTHPGQHELDCYTWRPVGNLRERFVQYFMGGGPQLKDPHLILSTTDRYKLNTEAMGVVTFKITVVLRHFSDFGVEY</sequence>
<evidence type="ECO:0000256" key="7">
    <source>
        <dbReference type="ARBA" id="ARBA00039272"/>
    </source>
</evidence>
<keyword evidence="4" id="KW-0206">Cytoskeleton</keyword>
<dbReference type="InterPro" id="IPR010796">
    <property type="entry name" value="C2_B9-type_dom"/>
</dbReference>
<comment type="similarity">
    <text evidence="6">Belongs to the B9D family.</text>
</comment>
<evidence type="ECO:0000256" key="6">
    <source>
        <dbReference type="ARBA" id="ARBA00038411"/>
    </source>
</evidence>
<dbReference type="Proteomes" id="UP001431783">
    <property type="component" value="Unassembled WGS sequence"/>
</dbReference>
<dbReference type="PROSITE" id="PS51381">
    <property type="entry name" value="C2_B9"/>
    <property type="match status" value="1"/>
</dbReference>
<dbReference type="PANTHER" id="PTHR12968:SF2">
    <property type="entry name" value="B9 DOMAIN-CONTAINING PROTEIN 2"/>
    <property type="match status" value="1"/>
</dbReference>
<evidence type="ECO:0000256" key="5">
    <source>
        <dbReference type="ARBA" id="ARBA00023273"/>
    </source>
</evidence>